<dbReference type="RefSeq" id="WP_261210318.1">
    <property type="nucleotide sequence ID" value="NZ_JAMXFA010000064.1"/>
</dbReference>
<organism evidence="1 2">
    <name type="scientific">Laspinema olomoucense D3b</name>
    <dbReference type="NCBI Taxonomy" id="2953688"/>
    <lineage>
        <taxon>Bacteria</taxon>
        <taxon>Bacillati</taxon>
        <taxon>Cyanobacteriota</taxon>
        <taxon>Cyanophyceae</taxon>
        <taxon>Oscillatoriophycideae</taxon>
        <taxon>Oscillatoriales</taxon>
        <taxon>Laspinemataceae</taxon>
        <taxon>Laspinema</taxon>
        <taxon>Laspinema olomoucense</taxon>
    </lineage>
</organism>
<comment type="caution">
    <text evidence="1">The sequence shown here is derived from an EMBL/GenBank/DDBJ whole genome shotgun (WGS) entry which is preliminary data.</text>
</comment>
<dbReference type="EMBL" id="JAMXFA010000064">
    <property type="protein sequence ID" value="MCT7981381.1"/>
    <property type="molecule type" value="Genomic_DNA"/>
</dbReference>
<keyword evidence="2" id="KW-1185">Reference proteome</keyword>
<protein>
    <submittedName>
        <fullName evidence="1">Uncharacterized protein</fullName>
    </submittedName>
</protein>
<reference evidence="1 2" key="1">
    <citation type="journal article" date="2022" name="Front. Microbiol.">
        <title>High genomic differentiation and limited gene flow indicate recent cryptic speciation within the genus Laspinema (cyanobacteria).</title>
        <authorList>
            <person name="Stanojkovic A."/>
            <person name="Skoupy S."/>
            <person name="Skaloud P."/>
            <person name="Dvorak P."/>
        </authorList>
    </citation>
    <scope>NUCLEOTIDE SEQUENCE [LARGE SCALE GENOMIC DNA]</scope>
    <source>
        <strain evidence="1 2">D3b</strain>
    </source>
</reference>
<evidence type="ECO:0000313" key="1">
    <source>
        <dbReference type="EMBL" id="MCT7981381.1"/>
    </source>
</evidence>
<proteinExistence type="predicted"/>
<dbReference type="Proteomes" id="UP001525961">
    <property type="component" value="Unassembled WGS sequence"/>
</dbReference>
<accession>A0ABT2NJA6</accession>
<sequence length="63" mass="7250">MNTLAQELLKNFDDLPETEQQALAVEILKRVVNFDVPPLTDEDLVLNAEELFLALDEQETDYE</sequence>
<name>A0ABT2NJA6_9CYAN</name>
<gene>
    <name evidence="1" type="ORF">NG792_27030</name>
</gene>
<evidence type="ECO:0000313" key="2">
    <source>
        <dbReference type="Proteomes" id="UP001525961"/>
    </source>
</evidence>